<evidence type="ECO:0000313" key="3">
    <source>
        <dbReference type="EMBL" id="UUT34439.1"/>
    </source>
</evidence>
<evidence type="ECO:0008006" key="5">
    <source>
        <dbReference type="Google" id="ProtNLM"/>
    </source>
</evidence>
<dbReference type="RefSeq" id="WP_259610962.1">
    <property type="nucleotide sequence ID" value="NZ_CP091139.2"/>
</dbReference>
<keyword evidence="2" id="KW-1133">Transmembrane helix</keyword>
<gene>
    <name evidence="3" type="ORF">L2X98_27990</name>
</gene>
<name>A0ABY5NH39_9MICO</name>
<protein>
    <recommendedName>
        <fullName evidence="5">ABC transporter permease</fullName>
    </recommendedName>
</protein>
<keyword evidence="2" id="KW-0812">Transmembrane</keyword>
<reference evidence="3" key="1">
    <citation type="submission" date="2022-01" db="EMBL/GenBank/DDBJ databases">
        <title>Microbacterium eymi and Microbacterium rhizovicinus sp. nov., isolated from the rhizospheric soil of Elymus tsukushiensis, a plant native to the Dokdo Islands, Republic of Korea.</title>
        <authorList>
            <person name="Hwang Y.J."/>
        </authorList>
    </citation>
    <scope>NUCLEOTIDE SEQUENCE</scope>
    <source>
        <strain evidence="3">KUDC0405</strain>
    </source>
</reference>
<feature type="transmembrane region" description="Helical" evidence="2">
    <location>
        <begin position="9"/>
        <end position="27"/>
    </location>
</feature>
<dbReference type="EMBL" id="CP091139">
    <property type="protein sequence ID" value="UUT34439.1"/>
    <property type="molecule type" value="Genomic_DNA"/>
</dbReference>
<evidence type="ECO:0000256" key="2">
    <source>
        <dbReference type="SAM" id="Phobius"/>
    </source>
</evidence>
<organism evidence="3 4">
    <name type="scientific">Microbacterium elymi</name>
    <dbReference type="NCBI Taxonomy" id="2909587"/>
    <lineage>
        <taxon>Bacteria</taxon>
        <taxon>Bacillati</taxon>
        <taxon>Actinomycetota</taxon>
        <taxon>Actinomycetes</taxon>
        <taxon>Micrococcales</taxon>
        <taxon>Microbacteriaceae</taxon>
        <taxon>Microbacterium</taxon>
    </lineage>
</organism>
<dbReference type="Proteomes" id="UP001054811">
    <property type="component" value="Chromosome"/>
</dbReference>
<proteinExistence type="predicted"/>
<feature type="region of interest" description="Disordered" evidence="1">
    <location>
        <begin position="32"/>
        <end position="60"/>
    </location>
</feature>
<keyword evidence="4" id="KW-1185">Reference proteome</keyword>
<sequence>MVGYIIRRLLQAVLVVLVVTIIVFLLLDSLPGGRRGPSWGRARPRCRSSSSTSRTVWISL</sequence>
<accession>A0ABY5NH39</accession>
<keyword evidence="2" id="KW-0472">Membrane</keyword>
<evidence type="ECO:0000256" key="1">
    <source>
        <dbReference type="SAM" id="MobiDB-lite"/>
    </source>
</evidence>
<evidence type="ECO:0000313" key="4">
    <source>
        <dbReference type="Proteomes" id="UP001054811"/>
    </source>
</evidence>